<keyword evidence="3" id="KW-0812">Transmembrane</keyword>
<keyword evidence="1" id="KW-0620">Polyamine biosynthesis</keyword>
<keyword evidence="3" id="KW-1133">Transmembrane helix</keyword>
<protein>
    <recommendedName>
        <fullName evidence="6">PABS domain-containing protein</fullName>
    </recommendedName>
</protein>
<feature type="transmembrane region" description="Helical" evidence="3">
    <location>
        <begin position="102"/>
        <end position="125"/>
    </location>
</feature>
<dbReference type="GO" id="GO:0006596">
    <property type="term" value="P:polyamine biosynthetic process"/>
    <property type="evidence" value="ECO:0007669"/>
    <property type="project" value="UniProtKB-KW"/>
</dbReference>
<dbReference type="PANTHER" id="PTHR43317:SF1">
    <property type="entry name" value="THERMOSPERMINE SYNTHASE ACAULIS5"/>
    <property type="match status" value="1"/>
</dbReference>
<feature type="region of interest" description="Disordered" evidence="2">
    <location>
        <begin position="193"/>
        <end position="264"/>
    </location>
</feature>
<evidence type="ECO:0000313" key="4">
    <source>
        <dbReference type="EMBL" id="KZT12729.1"/>
    </source>
</evidence>
<dbReference type="STRING" id="1314785.A0A165I8I7"/>
<sequence length="664" mass="72240">MSQRASTKSTVIDQVVSKTLSVVIVLGLSLVVFAYRRSLTPLYGAVPTDHHFNKVVWGACIVGSFAPRVSISPAILAAGLLLCLMPNSAYWMAVYTGRMGNVIWGPVVTHLTVITPVIALGVAVVKALQHDPNQEQAAPQQMITLPIAQTTIMTLQELWAVTPCIKDLAEDQIMLQAGTLALVTWAVSPLLASSPPPSPAPDVPSTVSTEPVGDISVRATKSPSTPTKGRAQRRRKPSTSKVATVLPATAAVPAASTPPSLPPPKKITGLNLARLLLLPILPFLTSTVLQSPVLSKPLLQPYIHPTYPLRILSSVRSSFSGVVVVGEALPPTENQPIAGDLHSLRYLRAGHSLLGGRWIGELATMGVRGEEDLALDQNGEPLGESIYAAFVLQEAARLVEKPDGRDPQNALVIGLGAGISASAFMKHNVSTTIIEIDRAVYDAARHFFALPKPDRLVIKDAATWIRQQTGELNDTREAGGVEHGEKEQYDIVVHDVFSGGSLPSHLFTMEFWNSTKAILKADGVLAVNLAGPLNSDSSRAIILTIESMFGQCRAFCDELDPAEQARNEYHNWVVFCSTSSQPPTFRAARESDYLGSLQRASILSTLSRREADLTFLREGLSEEQKERYLLTNMRNPLEKWQEKEALNHWKIMRQVLPDVIWETY</sequence>
<evidence type="ECO:0000256" key="2">
    <source>
        <dbReference type="SAM" id="MobiDB-lite"/>
    </source>
</evidence>
<dbReference type="OrthoDB" id="2016285at2759"/>
<dbReference type="Gene3D" id="3.40.50.150">
    <property type="entry name" value="Vaccinia Virus protein VP39"/>
    <property type="match status" value="1"/>
</dbReference>
<organism evidence="4 5">
    <name type="scientific">Laetiporus sulphureus 93-53</name>
    <dbReference type="NCBI Taxonomy" id="1314785"/>
    <lineage>
        <taxon>Eukaryota</taxon>
        <taxon>Fungi</taxon>
        <taxon>Dikarya</taxon>
        <taxon>Basidiomycota</taxon>
        <taxon>Agaricomycotina</taxon>
        <taxon>Agaricomycetes</taxon>
        <taxon>Polyporales</taxon>
        <taxon>Laetiporus</taxon>
    </lineage>
</organism>
<dbReference type="GeneID" id="63824581"/>
<dbReference type="SUPFAM" id="SSF53335">
    <property type="entry name" value="S-adenosyl-L-methionine-dependent methyltransferases"/>
    <property type="match status" value="1"/>
</dbReference>
<reference evidence="4 5" key="1">
    <citation type="journal article" date="2016" name="Mol. Biol. Evol.">
        <title>Comparative Genomics of Early-Diverging Mushroom-Forming Fungi Provides Insights into the Origins of Lignocellulose Decay Capabilities.</title>
        <authorList>
            <person name="Nagy L.G."/>
            <person name="Riley R."/>
            <person name="Tritt A."/>
            <person name="Adam C."/>
            <person name="Daum C."/>
            <person name="Floudas D."/>
            <person name="Sun H."/>
            <person name="Yadav J.S."/>
            <person name="Pangilinan J."/>
            <person name="Larsson K.H."/>
            <person name="Matsuura K."/>
            <person name="Barry K."/>
            <person name="Labutti K."/>
            <person name="Kuo R."/>
            <person name="Ohm R.A."/>
            <person name="Bhattacharya S.S."/>
            <person name="Shirouzu T."/>
            <person name="Yoshinaga Y."/>
            <person name="Martin F.M."/>
            <person name="Grigoriev I.V."/>
            <person name="Hibbett D.S."/>
        </authorList>
    </citation>
    <scope>NUCLEOTIDE SEQUENCE [LARGE SCALE GENOMIC DNA]</scope>
    <source>
        <strain evidence="4 5">93-53</strain>
    </source>
</reference>
<name>A0A165I8I7_9APHY</name>
<proteinExistence type="predicted"/>
<dbReference type="RefSeq" id="XP_040770239.1">
    <property type="nucleotide sequence ID" value="XM_040907552.1"/>
</dbReference>
<gene>
    <name evidence="4" type="ORF">LAESUDRAFT_719024</name>
</gene>
<evidence type="ECO:0000256" key="1">
    <source>
        <dbReference type="ARBA" id="ARBA00023115"/>
    </source>
</evidence>
<evidence type="ECO:0008006" key="6">
    <source>
        <dbReference type="Google" id="ProtNLM"/>
    </source>
</evidence>
<dbReference type="AlphaFoldDB" id="A0A165I8I7"/>
<feature type="transmembrane region" description="Helical" evidence="3">
    <location>
        <begin position="15"/>
        <end position="35"/>
    </location>
</feature>
<dbReference type="Pfam" id="PF01564">
    <property type="entry name" value="Spermine_synth"/>
    <property type="match status" value="1"/>
</dbReference>
<dbReference type="EMBL" id="KV427605">
    <property type="protein sequence ID" value="KZT12729.1"/>
    <property type="molecule type" value="Genomic_DNA"/>
</dbReference>
<evidence type="ECO:0000256" key="3">
    <source>
        <dbReference type="SAM" id="Phobius"/>
    </source>
</evidence>
<accession>A0A165I8I7</accession>
<keyword evidence="3" id="KW-0472">Membrane</keyword>
<feature type="compositionally biased region" description="Low complexity" evidence="2">
    <location>
        <begin position="242"/>
        <end position="258"/>
    </location>
</feature>
<dbReference type="NCBIfam" id="NF037959">
    <property type="entry name" value="MFS_SpdSyn"/>
    <property type="match status" value="1"/>
</dbReference>
<evidence type="ECO:0000313" key="5">
    <source>
        <dbReference type="Proteomes" id="UP000076871"/>
    </source>
</evidence>
<dbReference type="InterPro" id="IPR029063">
    <property type="entry name" value="SAM-dependent_MTases_sf"/>
</dbReference>
<keyword evidence="5" id="KW-1185">Reference proteome</keyword>
<dbReference type="InParanoid" id="A0A165I8I7"/>
<dbReference type="PANTHER" id="PTHR43317">
    <property type="entry name" value="THERMOSPERMINE SYNTHASE ACAULIS5"/>
    <property type="match status" value="1"/>
</dbReference>
<dbReference type="Proteomes" id="UP000076871">
    <property type="component" value="Unassembled WGS sequence"/>
</dbReference>